<feature type="region of interest" description="Disordered" evidence="1">
    <location>
        <begin position="680"/>
        <end position="731"/>
    </location>
</feature>
<feature type="compositionally biased region" description="Polar residues" evidence="1">
    <location>
        <begin position="612"/>
        <end position="643"/>
    </location>
</feature>
<dbReference type="EMBL" id="MAVT02001110">
    <property type="protein sequence ID" value="POS72008.1"/>
    <property type="molecule type" value="Genomic_DNA"/>
</dbReference>
<dbReference type="GO" id="GO:0007623">
    <property type="term" value="P:circadian rhythm"/>
    <property type="evidence" value="ECO:0007669"/>
    <property type="project" value="InterPro"/>
</dbReference>
<dbReference type="Pfam" id="PF09421">
    <property type="entry name" value="FRQ"/>
    <property type="match status" value="1"/>
</dbReference>
<dbReference type="GO" id="GO:0005634">
    <property type="term" value="C:nucleus"/>
    <property type="evidence" value="ECO:0007669"/>
    <property type="project" value="InterPro"/>
</dbReference>
<feature type="compositionally biased region" description="Polar residues" evidence="1">
    <location>
        <begin position="1"/>
        <end position="12"/>
    </location>
</feature>
<feature type="compositionally biased region" description="Polar residues" evidence="1">
    <location>
        <begin position="579"/>
        <end position="597"/>
    </location>
</feature>
<feature type="compositionally biased region" description="Polar residues" evidence="1">
    <location>
        <begin position="151"/>
        <end position="167"/>
    </location>
</feature>
<feature type="region of interest" description="Disordered" evidence="1">
    <location>
        <begin position="864"/>
        <end position="921"/>
    </location>
</feature>
<dbReference type="STRING" id="158607.A0A2P5HP37"/>
<feature type="region of interest" description="Disordered" evidence="1">
    <location>
        <begin position="114"/>
        <end position="169"/>
    </location>
</feature>
<sequence>MAGSESKSQRPQLRQKLSDRGHPMPRRASPEGSVTLRHHRLARDASTRPETGSNAVSGSSPRRNSSGESHDTGQSDPKQWFDLSNKNAPAAFDHATMDGAYSTPDKVQNRFQLTDVPTVDPPFYQKQSDSSNEEMIPPARDSAYHHVPTGIHSQNFSRPTMAQSSSAEDYRSVIDDLTIENKRLKEELKRYRQFGPELLRKDRLFEIKVHGLAGSKKRELESTLRDFAASLEGSPATSVQREKKSSKHANRLQGSSSNSKHDSSSSSHSRPVDSAYASMSTGRSSIGPNANTMSQRPPFGRTKSSTDHKVETYLQDIPEGLFPRPVAMTDKEKKKLVVRRLEQLFTGRMSGKHRFSRNKTLLSVPEPTVALPPPQESEACREARIEQGKMTSTENLSASNSNGENDVGGDRTGSGSGSNEHNGQNASPQTGDLTEQRATRPRDLDPDRVQVPSENMQYIRHLGVTAPKDLGETRFRPQDVSIDADGWIHLNLLCNLAQLHILNVTPGYIRSAISEKSAKFQLSRDGRKIRWRGGVEGTRFSSDSSGNSSQRSPETEGTDGSNEQGQRKRQRKSEHASDPSDQSHNQAKLVPQNSASSEGFHYKPLFLHNRSSSAETSMDETGSQASFGGIENSNMNSRSTGFVSGSGSSPRKKRRNDGAIIYYNGAPFCTDLSGDPGDVSPATYLASSSQDHASKDAGGESPGLNRTMSGSSLPFRPLVDGPEQTDNDVDQEPELVTDDGELSESDAGFEFPWCDNPETTQLKPLAAQLEPCGLGGVTPEDHFAILVVTKQSIHSSGRPQRHLVRIGSSETAELISRRIASLADTKSHASRRGPTHPSQIPVQVVAQRYKGLKPLPLPPPAMFYPPFTETTESEDSGFEDGSADEEDDLDVDMGGFEAISQRVNPKQSDQDFLTRVAPGSDDDEIHSMVAKVAPKAAFAPRVRKLSHGSSRPGRSLIQGMDVHPDSSGATAGGEASGYSSSEEDD</sequence>
<keyword evidence="3" id="KW-1185">Reference proteome</keyword>
<dbReference type="GO" id="GO:0006355">
    <property type="term" value="P:regulation of DNA-templated transcription"/>
    <property type="evidence" value="ECO:0007669"/>
    <property type="project" value="InterPro"/>
</dbReference>
<dbReference type="Proteomes" id="UP000094444">
    <property type="component" value="Unassembled WGS sequence"/>
</dbReference>
<feature type="compositionally biased region" description="Polar residues" evidence="1">
    <location>
        <begin position="277"/>
        <end position="295"/>
    </location>
</feature>
<feature type="compositionally biased region" description="Polar residues" evidence="1">
    <location>
        <begin position="417"/>
        <end position="433"/>
    </location>
</feature>
<feature type="compositionally biased region" description="Polar residues" evidence="1">
    <location>
        <begin position="390"/>
        <end position="404"/>
    </location>
</feature>
<feature type="region of interest" description="Disordered" evidence="1">
    <location>
        <begin position="1"/>
        <end position="87"/>
    </location>
</feature>
<protein>
    <submittedName>
        <fullName evidence="2">Frequency</fullName>
    </submittedName>
</protein>
<feature type="region of interest" description="Disordered" evidence="1">
    <location>
        <begin position="942"/>
        <end position="985"/>
    </location>
</feature>
<feature type="compositionally biased region" description="Acidic residues" evidence="1">
    <location>
        <begin position="871"/>
        <end position="891"/>
    </location>
</feature>
<dbReference type="OrthoDB" id="2536795at2759"/>
<name>A0A2P5HP37_DIAHE</name>
<feature type="compositionally biased region" description="Low complexity" evidence="1">
    <location>
        <begin position="976"/>
        <end position="985"/>
    </location>
</feature>
<feature type="compositionally biased region" description="Polar residues" evidence="1">
    <location>
        <begin position="48"/>
        <end position="67"/>
    </location>
</feature>
<feature type="compositionally biased region" description="Polar residues" evidence="1">
    <location>
        <begin position="901"/>
        <end position="911"/>
    </location>
</feature>
<feature type="region of interest" description="Disordered" evidence="1">
    <location>
        <begin position="390"/>
        <end position="456"/>
    </location>
</feature>
<dbReference type="InParanoid" id="A0A2P5HP37"/>
<feature type="compositionally biased region" description="Low complexity" evidence="1">
    <location>
        <begin position="541"/>
        <end position="552"/>
    </location>
</feature>
<proteinExistence type="predicted"/>
<feature type="region of interest" description="Disordered" evidence="1">
    <location>
        <begin position="531"/>
        <end position="597"/>
    </location>
</feature>
<feature type="region of interest" description="Disordered" evidence="1">
    <location>
        <begin position="612"/>
        <end position="655"/>
    </location>
</feature>
<dbReference type="InterPro" id="IPR018554">
    <property type="entry name" value="FRQ"/>
</dbReference>
<gene>
    <name evidence="2" type="ORF">DHEL01_v209600</name>
</gene>
<comment type="caution">
    <text evidence="2">The sequence shown here is derived from an EMBL/GenBank/DDBJ whole genome shotgun (WGS) entry which is preliminary data.</text>
</comment>
<dbReference type="AlphaFoldDB" id="A0A2P5HP37"/>
<feature type="compositionally biased region" description="Polar residues" evidence="1">
    <location>
        <begin position="74"/>
        <end position="87"/>
    </location>
</feature>
<dbReference type="GO" id="GO:0005737">
    <property type="term" value="C:cytoplasm"/>
    <property type="evidence" value="ECO:0007669"/>
    <property type="project" value="InterPro"/>
</dbReference>
<accession>A0A2P5HP37</accession>
<reference evidence="2" key="1">
    <citation type="submission" date="2017-09" db="EMBL/GenBank/DDBJ databases">
        <title>Polyketide synthases of a Diaporthe helianthi virulent isolate.</title>
        <authorList>
            <person name="Baroncelli R."/>
        </authorList>
    </citation>
    <scope>NUCLEOTIDE SEQUENCE [LARGE SCALE GENOMIC DNA]</scope>
    <source>
        <strain evidence="2">7/96</strain>
    </source>
</reference>
<evidence type="ECO:0000313" key="2">
    <source>
        <dbReference type="EMBL" id="POS72008.1"/>
    </source>
</evidence>
<evidence type="ECO:0000313" key="3">
    <source>
        <dbReference type="Proteomes" id="UP000094444"/>
    </source>
</evidence>
<organism evidence="2 3">
    <name type="scientific">Diaporthe helianthi</name>
    <dbReference type="NCBI Taxonomy" id="158607"/>
    <lineage>
        <taxon>Eukaryota</taxon>
        <taxon>Fungi</taxon>
        <taxon>Dikarya</taxon>
        <taxon>Ascomycota</taxon>
        <taxon>Pezizomycotina</taxon>
        <taxon>Sordariomycetes</taxon>
        <taxon>Sordariomycetidae</taxon>
        <taxon>Diaporthales</taxon>
        <taxon>Diaporthaceae</taxon>
        <taxon>Diaporthe</taxon>
    </lineage>
</organism>
<feature type="region of interest" description="Disordered" evidence="1">
    <location>
        <begin position="229"/>
        <end position="308"/>
    </location>
</feature>
<feature type="compositionally biased region" description="Basic and acidic residues" evidence="1">
    <location>
        <begin position="434"/>
        <end position="448"/>
    </location>
</feature>
<evidence type="ECO:0000256" key="1">
    <source>
        <dbReference type="SAM" id="MobiDB-lite"/>
    </source>
</evidence>